<dbReference type="KEGG" id="aup:AsAng_0014820"/>
<keyword evidence="2" id="KW-1185">Reference proteome</keyword>
<gene>
    <name evidence="1" type="ORF">AsAng_0014820</name>
</gene>
<evidence type="ECO:0000313" key="2">
    <source>
        <dbReference type="Proteomes" id="UP001060919"/>
    </source>
</evidence>
<reference evidence="1" key="1">
    <citation type="submission" date="2022-09" db="EMBL/GenBank/DDBJ databases">
        <title>Aureispira anguillicida sp. nov., isolated from Leptocephalus of Japanese eel Anguilla japonica.</title>
        <authorList>
            <person name="Yuasa K."/>
            <person name="Mekata T."/>
            <person name="Ikunari K."/>
        </authorList>
    </citation>
    <scope>NUCLEOTIDE SEQUENCE</scope>
    <source>
        <strain evidence="1">EL160426</strain>
    </source>
</reference>
<protein>
    <submittedName>
        <fullName evidence="1">Uncharacterized protein</fullName>
    </submittedName>
</protein>
<evidence type="ECO:0000313" key="1">
    <source>
        <dbReference type="EMBL" id="BDS10773.1"/>
    </source>
</evidence>
<dbReference type="Proteomes" id="UP001060919">
    <property type="component" value="Chromosome"/>
</dbReference>
<dbReference type="EMBL" id="AP026867">
    <property type="protein sequence ID" value="BDS10773.1"/>
    <property type="molecule type" value="Genomic_DNA"/>
</dbReference>
<proteinExistence type="predicted"/>
<name>A0A915YCY2_9BACT</name>
<sequence>MNHPKQALLSHHEVSFFLGQKLNWSTNTLIAYKLSSPFW</sequence>
<accession>A0A915YCY2</accession>
<dbReference type="AlphaFoldDB" id="A0A915YCY2"/>
<organism evidence="1 2">
    <name type="scientific">Aureispira anguillae</name>
    <dbReference type="NCBI Taxonomy" id="2864201"/>
    <lineage>
        <taxon>Bacteria</taxon>
        <taxon>Pseudomonadati</taxon>
        <taxon>Bacteroidota</taxon>
        <taxon>Saprospiria</taxon>
        <taxon>Saprospirales</taxon>
        <taxon>Saprospiraceae</taxon>
        <taxon>Aureispira</taxon>
    </lineage>
</organism>